<protein>
    <recommendedName>
        <fullName evidence="4">Esterase</fullName>
    </recommendedName>
</protein>
<sequence length="201" mass="23387">MYVYIHGLNSDGRRSAALLEKSLKEKVVRLEWQCDRPFDENIAYLLHETEDLEKQMDDLENMVIIGSSMGGYYAAVIAVLKCYYCVLFNPVINPKKTLLQFKGLNRNFATGQIYELTDELINSYRFSGKLNKHGIPRYVVLGRNDTVLDYREAEEFYRGCSITEITDEEHQIKDYEPYAKEISTMKYAVCYIDPDELESQN</sequence>
<keyword evidence="1" id="KW-0812">Transmembrane</keyword>
<reference evidence="2 3" key="1">
    <citation type="submission" date="2016-10" db="EMBL/GenBank/DDBJ databases">
        <authorList>
            <person name="Varghese N."/>
            <person name="Submissions S."/>
        </authorList>
    </citation>
    <scope>NUCLEOTIDE SEQUENCE [LARGE SCALE GENOMIC DNA]</scope>
    <source>
        <strain evidence="2 3">22B</strain>
    </source>
</reference>
<keyword evidence="1" id="KW-1133">Transmembrane helix</keyword>
<evidence type="ECO:0000256" key="1">
    <source>
        <dbReference type="SAM" id="Phobius"/>
    </source>
</evidence>
<dbReference type="PANTHER" id="PTHR35602">
    <property type="entry name" value="ESTERASE YQIA-RELATED"/>
    <property type="match status" value="1"/>
</dbReference>
<dbReference type="SUPFAM" id="SSF53474">
    <property type="entry name" value="alpha/beta-Hydrolases"/>
    <property type="match status" value="1"/>
</dbReference>
<dbReference type="InterPro" id="IPR008886">
    <property type="entry name" value="UPF0227/Esterase_YqiA"/>
</dbReference>
<dbReference type="InterPro" id="IPR029058">
    <property type="entry name" value="AB_hydrolase_fold"/>
</dbReference>
<accession>A0A662ZF51</accession>
<dbReference type="AlphaFoldDB" id="A0A662ZF51"/>
<keyword evidence="1" id="KW-0472">Membrane</keyword>
<dbReference type="PANTHER" id="PTHR35602:SF3">
    <property type="entry name" value="ESTERASE YQIA"/>
    <property type="match status" value="1"/>
</dbReference>
<keyword evidence="3" id="KW-1185">Reference proteome</keyword>
<dbReference type="EMBL" id="FOSF01000118">
    <property type="protein sequence ID" value="SFK57268.1"/>
    <property type="molecule type" value="Genomic_DNA"/>
</dbReference>
<dbReference type="RefSeq" id="WP_074841936.1">
    <property type="nucleotide sequence ID" value="NZ_FOSF01000118.1"/>
</dbReference>
<evidence type="ECO:0000313" key="2">
    <source>
        <dbReference type="EMBL" id="SFK57268.1"/>
    </source>
</evidence>
<evidence type="ECO:0000313" key="3">
    <source>
        <dbReference type="Proteomes" id="UP000243374"/>
    </source>
</evidence>
<dbReference type="Pfam" id="PF05728">
    <property type="entry name" value="UPF0227"/>
    <property type="match status" value="1"/>
</dbReference>
<feature type="transmembrane region" description="Helical" evidence="1">
    <location>
        <begin position="72"/>
        <end position="92"/>
    </location>
</feature>
<organism evidence="2 3">
    <name type="scientific">Succinivibrio dextrinosolvens</name>
    <dbReference type="NCBI Taxonomy" id="83771"/>
    <lineage>
        <taxon>Bacteria</taxon>
        <taxon>Pseudomonadati</taxon>
        <taxon>Pseudomonadota</taxon>
        <taxon>Gammaproteobacteria</taxon>
        <taxon>Aeromonadales</taxon>
        <taxon>Succinivibrionaceae</taxon>
        <taxon>Succinivibrio</taxon>
    </lineage>
</organism>
<dbReference type="Proteomes" id="UP000243374">
    <property type="component" value="Unassembled WGS sequence"/>
</dbReference>
<evidence type="ECO:0008006" key="4">
    <source>
        <dbReference type="Google" id="ProtNLM"/>
    </source>
</evidence>
<dbReference type="Gene3D" id="3.40.50.1820">
    <property type="entry name" value="alpha/beta hydrolase"/>
    <property type="match status" value="1"/>
</dbReference>
<gene>
    <name evidence="2" type="ORF">SAMN04487865_11183</name>
</gene>
<name>A0A662ZF51_9GAMM</name>
<proteinExistence type="predicted"/>